<sequence>MESGASGIPYNRKQKGAAAEAAAVYYLSSQGYIIVERNWRCRSGEIDIIAEHEGSLIFVEVRSRSGTLRQGTPEESVNGRKIQQVRNMALIYLHMTGQEERRILFDVIAVWLQEDLSVASMTHIRGAF</sequence>
<gene>
    <name evidence="3" type="ORF">HPT30_13960</name>
</gene>
<dbReference type="Gene3D" id="3.40.1350.10">
    <property type="match status" value="1"/>
</dbReference>
<dbReference type="Pfam" id="PF02021">
    <property type="entry name" value="UPF0102"/>
    <property type="match status" value="1"/>
</dbReference>
<dbReference type="InterPro" id="IPR003509">
    <property type="entry name" value="UPF0102_YraN-like"/>
</dbReference>
<dbReference type="RefSeq" id="WP_175371961.1">
    <property type="nucleotide sequence ID" value="NZ_JABWCS010000208.1"/>
</dbReference>
<dbReference type="Proteomes" id="UP000564806">
    <property type="component" value="Unassembled WGS sequence"/>
</dbReference>
<dbReference type="PANTHER" id="PTHR34039:SF1">
    <property type="entry name" value="UPF0102 PROTEIN YRAN"/>
    <property type="match status" value="1"/>
</dbReference>
<evidence type="ECO:0000256" key="1">
    <source>
        <dbReference type="ARBA" id="ARBA00006738"/>
    </source>
</evidence>
<comment type="similarity">
    <text evidence="1 2">Belongs to the UPF0102 family.</text>
</comment>
<dbReference type="HAMAP" id="MF_00048">
    <property type="entry name" value="UPF0102"/>
    <property type="match status" value="1"/>
</dbReference>
<dbReference type="PANTHER" id="PTHR34039">
    <property type="entry name" value="UPF0102 PROTEIN YRAN"/>
    <property type="match status" value="1"/>
</dbReference>
<dbReference type="GO" id="GO:0003676">
    <property type="term" value="F:nucleic acid binding"/>
    <property type="evidence" value="ECO:0007669"/>
    <property type="project" value="InterPro"/>
</dbReference>
<dbReference type="NCBIfam" id="NF009150">
    <property type="entry name" value="PRK12497.1-3"/>
    <property type="match status" value="1"/>
</dbReference>
<dbReference type="InterPro" id="IPR011856">
    <property type="entry name" value="tRNA_endonuc-like_dom_sf"/>
</dbReference>
<evidence type="ECO:0000313" key="3">
    <source>
        <dbReference type="EMBL" id="NUU61443.1"/>
    </source>
</evidence>
<evidence type="ECO:0000256" key="2">
    <source>
        <dbReference type="HAMAP-Rule" id="MF_00048"/>
    </source>
</evidence>
<keyword evidence="4" id="KW-1185">Reference proteome</keyword>
<reference evidence="3" key="1">
    <citation type="submission" date="2020-06" db="EMBL/GenBank/DDBJ databases">
        <title>Paenibacillus sp. nov., isolated from soil.</title>
        <authorList>
            <person name="Seo Y.L."/>
        </authorList>
    </citation>
    <scope>NUCLEOTIDE SEQUENCE [LARGE SCALE GENOMIC DNA]</scope>
    <source>
        <strain evidence="3">JW14</strain>
    </source>
</reference>
<proteinExistence type="inferred from homology"/>
<dbReference type="NCBIfam" id="NF009154">
    <property type="entry name" value="PRK12497.3-3"/>
    <property type="match status" value="1"/>
</dbReference>
<dbReference type="SUPFAM" id="SSF52980">
    <property type="entry name" value="Restriction endonuclease-like"/>
    <property type="match status" value="1"/>
</dbReference>
<evidence type="ECO:0000313" key="4">
    <source>
        <dbReference type="Proteomes" id="UP000564806"/>
    </source>
</evidence>
<comment type="caution">
    <text evidence="3">The sequence shown here is derived from an EMBL/GenBank/DDBJ whole genome shotgun (WGS) entry which is preliminary data.</text>
</comment>
<accession>A0A850EJ99</accession>
<dbReference type="EMBL" id="JABWCS010000208">
    <property type="protein sequence ID" value="NUU61443.1"/>
    <property type="molecule type" value="Genomic_DNA"/>
</dbReference>
<dbReference type="AlphaFoldDB" id="A0A850EJ99"/>
<dbReference type="CDD" id="cd20736">
    <property type="entry name" value="PoNe_Nuclease"/>
    <property type="match status" value="1"/>
</dbReference>
<name>A0A850EJ99_9BACL</name>
<protein>
    <recommendedName>
        <fullName evidence="2">UPF0102 protein HPT30_13960</fullName>
    </recommendedName>
</protein>
<dbReference type="InterPro" id="IPR011335">
    <property type="entry name" value="Restrct_endonuc-II-like"/>
</dbReference>
<organism evidence="3 4">
    <name type="scientific">Paenibacillus agri</name>
    <dbReference type="NCBI Taxonomy" id="2744309"/>
    <lineage>
        <taxon>Bacteria</taxon>
        <taxon>Bacillati</taxon>
        <taxon>Bacillota</taxon>
        <taxon>Bacilli</taxon>
        <taxon>Bacillales</taxon>
        <taxon>Paenibacillaceae</taxon>
        <taxon>Paenibacillus</taxon>
    </lineage>
</organism>